<proteinExistence type="predicted"/>
<feature type="transmembrane region" description="Helical" evidence="10">
    <location>
        <begin position="196"/>
        <end position="218"/>
    </location>
</feature>
<evidence type="ECO:0000256" key="3">
    <source>
        <dbReference type="ARBA" id="ARBA00022449"/>
    </source>
</evidence>
<reference evidence="12" key="1">
    <citation type="submission" date="2016-06" db="EMBL/GenBank/DDBJ databases">
        <title>Draft genome sequence of Desulfoplanes formicivorans strain Pf12B.</title>
        <authorList>
            <person name="Watanabe M."/>
            <person name="Kojima H."/>
            <person name="Fukui M."/>
        </authorList>
    </citation>
    <scope>NUCLEOTIDE SEQUENCE [LARGE SCALE GENOMIC DNA]</scope>
    <source>
        <strain evidence="12">Pf12B</strain>
    </source>
</reference>
<evidence type="ECO:0000256" key="6">
    <source>
        <dbReference type="ARBA" id="ARBA00022989"/>
    </source>
</evidence>
<gene>
    <name evidence="11" type="ORF">DPF_0599</name>
</gene>
<dbReference type="RefSeq" id="WP_083254447.1">
    <property type="nucleotide sequence ID" value="NZ_BDFE01000008.1"/>
</dbReference>
<feature type="transmembrane region" description="Helical" evidence="10">
    <location>
        <begin position="57"/>
        <end position="81"/>
    </location>
</feature>
<keyword evidence="12" id="KW-1185">Reference proteome</keyword>
<feature type="transmembrane region" description="Helical" evidence="10">
    <location>
        <begin position="135"/>
        <end position="158"/>
    </location>
</feature>
<dbReference type="NCBIfam" id="TIGR00797">
    <property type="entry name" value="matE"/>
    <property type="match status" value="1"/>
</dbReference>
<feature type="transmembrane region" description="Helical" evidence="10">
    <location>
        <begin position="325"/>
        <end position="348"/>
    </location>
</feature>
<dbReference type="OrthoDB" id="9805232at2"/>
<keyword evidence="7" id="KW-0406">Ion transport</keyword>
<comment type="caution">
    <text evidence="11">The sequence shown here is derived from an EMBL/GenBank/DDBJ whole genome shotgun (WGS) entry which is preliminary data.</text>
</comment>
<keyword evidence="8 10" id="KW-0472">Membrane</keyword>
<dbReference type="CDD" id="cd13133">
    <property type="entry name" value="MATE_like_7"/>
    <property type="match status" value="1"/>
</dbReference>
<dbReference type="GO" id="GO:0015297">
    <property type="term" value="F:antiporter activity"/>
    <property type="evidence" value="ECO:0007669"/>
    <property type="project" value="UniProtKB-KW"/>
</dbReference>
<evidence type="ECO:0000256" key="10">
    <source>
        <dbReference type="SAM" id="Phobius"/>
    </source>
</evidence>
<dbReference type="EMBL" id="BDFE01000008">
    <property type="protein sequence ID" value="GAU07900.1"/>
    <property type="molecule type" value="Genomic_DNA"/>
</dbReference>
<evidence type="ECO:0000256" key="8">
    <source>
        <dbReference type="ARBA" id="ARBA00023136"/>
    </source>
</evidence>
<keyword evidence="4" id="KW-1003">Cell membrane</keyword>
<protein>
    <recommendedName>
        <fullName evidence="9">Multidrug-efflux transporter</fullName>
    </recommendedName>
</protein>
<dbReference type="PIRSF" id="PIRSF006603">
    <property type="entry name" value="DinF"/>
    <property type="match status" value="1"/>
</dbReference>
<feature type="transmembrane region" description="Helical" evidence="10">
    <location>
        <begin position="250"/>
        <end position="272"/>
    </location>
</feature>
<dbReference type="STRING" id="1592317.DPF_0599"/>
<feature type="transmembrane region" description="Helical" evidence="10">
    <location>
        <begin position="401"/>
        <end position="420"/>
    </location>
</feature>
<dbReference type="InterPro" id="IPR002528">
    <property type="entry name" value="MATE_fam"/>
</dbReference>
<keyword evidence="6 10" id="KW-1133">Transmembrane helix</keyword>
<feature type="transmembrane region" description="Helical" evidence="10">
    <location>
        <begin position="368"/>
        <end position="389"/>
    </location>
</feature>
<comment type="subcellular location">
    <subcellularLocation>
        <location evidence="1">Cell membrane</location>
        <topology evidence="1">Multi-pass membrane protein</topology>
    </subcellularLocation>
</comment>
<evidence type="ECO:0000313" key="12">
    <source>
        <dbReference type="Proteomes" id="UP000095200"/>
    </source>
</evidence>
<feature type="transmembrane region" description="Helical" evidence="10">
    <location>
        <begin position="426"/>
        <end position="445"/>
    </location>
</feature>
<dbReference type="AlphaFoldDB" id="A0A194AFC6"/>
<evidence type="ECO:0000256" key="7">
    <source>
        <dbReference type="ARBA" id="ARBA00023065"/>
    </source>
</evidence>
<dbReference type="GO" id="GO:0042910">
    <property type="term" value="F:xenobiotic transmembrane transporter activity"/>
    <property type="evidence" value="ECO:0007669"/>
    <property type="project" value="InterPro"/>
</dbReference>
<dbReference type="GO" id="GO:0006811">
    <property type="term" value="P:monoatomic ion transport"/>
    <property type="evidence" value="ECO:0007669"/>
    <property type="project" value="UniProtKB-KW"/>
</dbReference>
<evidence type="ECO:0000256" key="5">
    <source>
        <dbReference type="ARBA" id="ARBA00022692"/>
    </source>
</evidence>
<keyword evidence="5 10" id="KW-0812">Transmembrane</keyword>
<dbReference type="Proteomes" id="UP000095200">
    <property type="component" value="Unassembled WGS sequence"/>
</dbReference>
<feature type="transmembrane region" description="Helical" evidence="10">
    <location>
        <begin position="93"/>
        <end position="115"/>
    </location>
</feature>
<evidence type="ECO:0000256" key="9">
    <source>
        <dbReference type="ARBA" id="ARBA00031636"/>
    </source>
</evidence>
<feature type="transmembrane region" description="Helical" evidence="10">
    <location>
        <begin position="165"/>
        <end position="190"/>
    </location>
</feature>
<feature type="transmembrane region" description="Helical" evidence="10">
    <location>
        <begin position="284"/>
        <end position="304"/>
    </location>
</feature>
<dbReference type="PANTHER" id="PTHR43298:SF2">
    <property type="entry name" value="FMN_FAD EXPORTER YEEO-RELATED"/>
    <property type="match status" value="1"/>
</dbReference>
<feature type="transmembrane region" description="Helical" evidence="10">
    <location>
        <begin position="20"/>
        <end position="37"/>
    </location>
</feature>
<dbReference type="Pfam" id="PF01554">
    <property type="entry name" value="MatE"/>
    <property type="match status" value="2"/>
</dbReference>
<dbReference type="PANTHER" id="PTHR43298">
    <property type="entry name" value="MULTIDRUG RESISTANCE PROTEIN NORM-RELATED"/>
    <property type="match status" value="1"/>
</dbReference>
<name>A0A194AFC6_9BACT</name>
<evidence type="ECO:0000256" key="4">
    <source>
        <dbReference type="ARBA" id="ARBA00022475"/>
    </source>
</evidence>
<dbReference type="GO" id="GO:0005886">
    <property type="term" value="C:plasma membrane"/>
    <property type="evidence" value="ECO:0007669"/>
    <property type="project" value="UniProtKB-SubCell"/>
</dbReference>
<dbReference type="InterPro" id="IPR050222">
    <property type="entry name" value="MATE_MdtK"/>
</dbReference>
<evidence type="ECO:0000256" key="2">
    <source>
        <dbReference type="ARBA" id="ARBA00022448"/>
    </source>
</evidence>
<sequence length="459" mass="49801">MYIMHTQQKRTGPHGEVIRVSFPLVLSMGATTVMEFTDRVFLGRYSLDALAAAVPSGLMALLVMSVFIGTGGYVSVFVAQYTGAGRLDKVGRVLWQGVYFALAATVVFVACSFVGDHVFDLMNHSPEVKKLEVVYFSILCLFAGFQVLGAVFSGFFMGLGRTRPVMLVTLFGMCLNIPLDYCLINGVWLFPQWGMQGAAVATGMSWVVVATVLGCLVFSPGHGRDFSLFASVRPDATLFKRLVRFGFPNGFQFFLDIFAFTVFTAIVGHIGVQELAATNIVLNINGIAFMPLVGFSLGTSILVGQALGGGNPPWAERVTMASMQIAAAYTVCVGIIYLIFPEALLGLFKPVGFTAGEYAYVMETGKSLLYIVLVYLGFDVMTFVFAGALKGAGDTAFIMKATAVAALGCMLVPLSIGILWLGLGLWFAWSCVLCYIVFLSLCMLVRYHLGRWREMLVID</sequence>
<accession>A0A194AFC6</accession>
<evidence type="ECO:0000256" key="1">
    <source>
        <dbReference type="ARBA" id="ARBA00004651"/>
    </source>
</evidence>
<keyword evidence="2" id="KW-0813">Transport</keyword>
<dbReference type="InterPro" id="IPR048279">
    <property type="entry name" value="MdtK-like"/>
</dbReference>
<keyword evidence="3" id="KW-0050">Antiport</keyword>
<evidence type="ECO:0000313" key="11">
    <source>
        <dbReference type="EMBL" id="GAU07900.1"/>
    </source>
</evidence>
<organism evidence="11 12">
    <name type="scientific">Desulfoplanes formicivorans</name>
    <dbReference type="NCBI Taxonomy" id="1592317"/>
    <lineage>
        <taxon>Bacteria</taxon>
        <taxon>Pseudomonadati</taxon>
        <taxon>Thermodesulfobacteriota</taxon>
        <taxon>Desulfovibrionia</taxon>
        <taxon>Desulfovibrionales</taxon>
        <taxon>Desulfoplanaceae</taxon>
        <taxon>Desulfoplanes</taxon>
    </lineage>
</organism>